<evidence type="ECO:0000313" key="3">
    <source>
        <dbReference type="EMBL" id="CBH23304.1"/>
    </source>
</evidence>
<evidence type="ECO:0000256" key="1">
    <source>
        <dbReference type="SAM" id="MobiDB-lite"/>
    </source>
</evidence>
<dbReference type="EMBL" id="FP565814">
    <property type="protein sequence ID" value="CBH23304.1"/>
    <property type="molecule type" value="Genomic_DNA"/>
</dbReference>
<dbReference type="KEGG" id="srm:SRM_00383"/>
<dbReference type="Pfam" id="PF00930">
    <property type="entry name" value="DPPIV_N"/>
    <property type="match status" value="1"/>
</dbReference>
<dbReference type="InterPro" id="IPR011042">
    <property type="entry name" value="6-blade_b-propeller_TolB-like"/>
</dbReference>
<gene>
    <name evidence="3" type="ordered locus">SRM_00383</name>
</gene>
<reference evidence="4" key="2">
    <citation type="submission" date="2010-04" db="EMBL/GenBank/DDBJ databases">
        <title>Genome sequence of Salinibacter ruber M8.</title>
        <authorList>
            <consortium name="Genoscope"/>
        </authorList>
    </citation>
    <scope>NUCLEOTIDE SEQUENCE [LARGE SCALE GENOMIC DNA]</scope>
    <source>
        <strain evidence="4">M8</strain>
    </source>
</reference>
<dbReference type="HOGENOM" id="CLU_010614_0_0_10"/>
<dbReference type="Proteomes" id="UP000000933">
    <property type="component" value="Chromosome"/>
</dbReference>
<dbReference type="PANTHER" id="PTHR36842:SF1">
    <property type="entry name" value="PROTEIN TOLB"/>
    <property type="match status" value="1"/>
</dbReference>
<reference evidence="3 4" key="1">
    <citation type="journal article" date="2010" name="ISME J.">
        <title>Fine-scale evolution: genomic, phenotypic and ecological differentiation in two coexisting Salinibacter ruber strains.</title>
        <authorList>
            <person name="Pena A."/>
            <person name="Teeling H."/>
            <person name="Huerta-Cepas J."/>
            <person name="Santos F."/>
            <person name="Yarza P."/>
            <person name="Brito-Echeverria J."/>
            <person name="Lucio M."/>
            <person name="Schmitt-Kopplin P."/>
            <person name="Meseguer I."/>
            <person name="Schenowitz C."/>
            <person name="Dossat C."/>
            <person name="Barbe V."/>
            <person name="Dopazo J."/>
            <person name="Rossello-Mora R."/>
            <person name="Schuler M."/>
            <person name="Glockner F.O."/>
            <person name="Amann R."/>
            <person name="Gabaldon T."/>
            <person name="Anton J."/>
        </authorList>
    </citation>
    <scope>NUCLEOTIDE SEQUENCE [LARGE SCALE GENOMIC DNA]</scope>
    <source>
        <strain evidence="3 4">M8</strain>
    </source>
</reference>
<sequence>MLCRRPLPDMRSVAPVASLFAFVLAGLALLGVPDARAQYFGQNKVQYDQFDFRTLETEHFVFHFYPEEEQAVRDAARMAERWYDRHTEVFLHRFDEKKPIIFYANDADFQQTNVTPRPISPGTGGLTEPLRERVVMPFASSYGETDHVLGHELVHSFQFDLGLNADSLGIQLGNLPTWLIEGMAEYLSVGRQDSHTAMWMRDAVRRDDMPSFEGLANPREYFPYRYGQAYLAYIGGKYGDQAVTDLFKRGGQVGLDSAYVELFGVSADSLTNEWAEATRETYEPLMKGRTPPDSAGQTVLAPETNGGRINIAPSLSPDGRYVAFISERELFSFNLYVADAETGEVIAELDRAGTTGHFNALRFISSSGTWSPDGRRLAFVSSEDGDNQITVWNVVDEEIERSFSVDGVTSMKNPAWSPDGARLAFAGTDGGISDLYVLNLETESVRQLTNDRYADLQPTWAPDGETIAFATDRAETNLETLSPSSNMDLGLVDVSSGEVTVRAPFGDALHHNPQFAPDGQSLYFISDQDGFKDVYRMDLSSGDRFRVTRLKTGVSGITALSPALSIASQSGDMMLSVFADGNYTGVRRPAPEAQGTPLRAASTAGGASAARVPAAADTTTDEAGTQSADTSRVAGLLPSPAAARDGLIASNLRDATTGLPPDSTHYDAAPYDPTLSLESISRASGIGVSVGGPFGGGLAGGIGLRFGDMLGHRTLGVAVQAQGTFRDIGGGVSYMNQRGQLNWGGSLSHTPLIFSANTVPFRNDAGRLVGLGSVVQRAYITSASGNASYPLSPTRRFEFSLGGTRYGFGTNVRTAGLAPDGAEQALQDQFGDRTPKYLATASAAYVRDFTTNGLTGPLQGGRWRLEVSPTLGSQNFVTARADVRRYFYAEPFTVALQALHVGNYGASFNDEFGIGNEYIGYPYGQGFVRGYSVQSIANGIRENGGCTRVDNAPTTSPCAEIDRLFGTRALTTRAEIRIPLLGPERLSLIPFRYLPTTLAPFVDAGVTWTNDAGPDLFTFDTDSADTTIPVVSAGVSARFNILGSLLLETYYARPFQRRDTTWELGFRISPGF</sequence>
<name>D5H5J9_SALRM</name>
<dbReference type="PATRIC" id="fig|761659.10.peg.441"/>
<dbReference type="InterPro" id="IPR007541">
    <property type="entry name" value="Uncharacterised_BSP"/>
</dbReference>
<protein>
    <recommendedName>
        <fullName evidence="2">Dipeptidylpeptidase IV N-terminal domain-containing protein</fullName>
    </recommendedName>
</protein>
<dbReference type="AlphaFoldDB" id="D5H5J9"/>
<evidence type="ECO:0000313" key="4">
    <source>
        <dbReference type="Proteomes" id="UP000000933"/>
    </source>
</evidence>
<dbReference type="Pfam" id="PF04450">
    <property type="entry name" value="BSP"/>
    <property type="match status" value="1"/>
</dbReference>
<dbReference type="InterPro" id="IPR002469">
    <property type="entry name" value="Peptidase_S9B_N"/>
</dbReference>
<evidence type="ECO:0000259" key="2">
    <source>
        <dbReference type="Pfam" id="PF00930"/>
    </source>
</evidence>
<dbReference type="SUPFAM" id="SSF82171">
    <property type="entry name" value="DPP6 N-terminal domain-like"/>
    <property type="match status" value="1"/>
</dbReference>
<organism evidence="3 4">
    <name type="scientific">Salinibacter ruber (strain M8)</name>
    <dbReference type="NCBI Taxonomy" id="761659"/>
    <lineage>
        <taxon>Bacteria</taxon>
        <taxon>Pseudomonadati</taxon>
        <taxon>Rhodothermota</taxon>
        <taxon>Rhodothermia</taxon>
        <taxon>Rhodothermales</taxon>
        <taxon>Salinibacteraceae</taxon>
        <taxon>Salinibacter</taxon>
    </lineage>
</organism>
<accession>D5H5J9</accession>
<feature type="region of interest" description="Disordered" evidence="1">
    <location>
        <begin position="588"/>
        <end position="634"/>
    </location>
</feature>
<dbReference type="Gene3D" id="2.120.10.30">
    <property type="entry name" value="TolB, C-terminal domain"/>
    <property type="match status" value="3"/>
</dbReference>
<dbReference type="PANTHER" id="PTHR36842">
    <property type="entry name" value="PROTEIN TOLB HOMOLOG"/>
    <property type="match status" value="1"/>
</dbReference>
<dbReference type="GO" id="GO:0006508">
    <property type="term" value="P:proteolysis"/>
    <property type="evidence" value="ECO:0007669"/>
    <property type="project" value="InterPro"/>
</dbReference>
<proteinExistence type="predicted"/>
<feature type="domain" description="Dipeptidylpeptidase IV N-terminal" evidence="2">
    <location>
        <begin position="312"/>
        <end position="554"/>
    </location>
</feature>
<feature type="compositionally biased region" description="Low complexity" evidence="1">
    <location>
        <begin position="600"/>
        <end position="625"/>
    </location>
</feature>